<gene>
    <name evidence="9" type="ORF">I2H38_20140</name>
</gene>
<evidence type="ECO:0000259" key="8">
    <source>
        <dbReference type="PROSITE" id="PS50928"/>
    </source>
</evidence>
<reference evidence="9" key="1">
    <citation type="submission" date="2020-11" db="EMBL/GenBank/DDBJ databases">
        <authorList>
            <person name="Kim M.K."/>
        </authorList>
    </citation>
    <scope>NUCLEOTIDE SEQUENCE</scope>
    <source>
        <strain evidence="9">BT350</strain>
    </source>
</reference>
<feature type="transmembrane region" description="Helical" evidence="7">
    <location>
        <begin position="178"/>
        <end position="198"/>
    </location>
</feature>
<feature type="transmembrane region" description="Helical" evidence="7">
    <location>
        <begin position="286"/>
        <end position="312"/>
    </location>
</feature>
<dbReference type="RefSeq" id="WP_196273669.1">
    <property type="nucleotide sequence ID" value="NZ_JADQDO010000019.1"/>
</dbReference>
<keyword evidence="5 7" id="KW-1133">Transmembrane helix</keyword>
<evidence type="ECO:0000256" key="5">
    <source>
        <dbReference type="ARBA" id="ARBA00022989"/>
    </source>
</evidence>
<accession>A0A931BRN6</accession>
<dbReference type="Pfam" id="PF19300">
    <property type="entry name" value="BPD_transp_1_N"/>
    <property type="match status" value="1"/>
</dbReference>
<dbReference type="GO" id="GO:0005886">
    <property type="term" value="C:plasma membrane"/>
    <property type="evidence" value="ECO:0007669"/>
    <property type="project" value="UniProtKB-SubCell"/>
</dbReference>
<dbReference type="PROSITE" id="PS50928">
    <property type="entry name" value="ABC_TM1"/>
    <property type="match status" value="1"/>
</dbReference>
<evidence type="ECO:0000256" key="4">
    <source>
        <dbReference type="ARBA" id="ARBA00022692"/>
    </source>
</evidence>
<keyword evidence="10" id="KW-1185">Reference proteome</keyword>
<dbReference type="GO" id="GO:0055085">
    <property type="term" value="P:transmembrane transport"/>
    <property type="evidence" value="ECO:0007669"/>
    <property type="project" value="InterPro"/>
</dbReference>
<dbReference type="CDD" id="cd06261">
    <property type="entry name" value="TM_PBP2"/>
    <property type="match status" value="1"/>
</dbReference>
<dbReference type="Pfam" id="PF00528">
    <property type="entry name" value="BPD_transp_1"/>
    <property type="match status" value="1"/>
</dbReference>
<keyword evidence="4 7" id="KW-0812">Transmembrane</keyword>
<name>A0A931BRN6_9HYPH</name>
<sequence>MIGYIGSRVFLALPTLVFVVVLNFMLTHLAPGDPAYALAGENATPEYLETIRQEYQLDRPLMAQLSAYLGKIATGDLGFSFSYRQPVLGLILDKVPSTLTLVVAGLILGTVLGTLAGVLAAKRYQTALDATLNVLALLLFSLPIFWLGLLMILVFAIWMGGLPAGGMTSLPPKQGLAYLGDLAIHMVLPTLTVALHTIPTYFRLTRSSVIDALQEDYVVTARAIGLRERTVLFRHCLRNALLPNITVAGMMLGSVFSGALLTEAIFSWPGIGSLMYGAVIQRDLPLVMGIFTVSAICVVIAILLTDITYSLVDPRVRHG</sequence>
<comment type="similarity">
    <text evidence="7">Belongs to the binding-protein-dependent transport system permease family.</text>
</comment>
<dbReference type="SUPFAM" id="SSF161098">
    <property type="entry name" value="MetI-like"/>
    <property type="match status" value="1"/>
</dbReference>
<dbReference type="InterPro" id="IPR035906">
    <property type="entry name" value="MetI-like_sf"/>
</dbReference>
<comment type="subcellular location">
    <subcellularLocation>
        <location evidence="1 7">Cell membrane</location>
        <topology evidence="1 7">Multi-pass membrane protein</topology>
    </subcellularLocation>
</comment>
<dbReference type="Gene3D" id="1.10.3720.10">
    <property type="entry name" value="MetI-like"/>
    <property type="match status" value="1"/>
</dbReference>
<comment type="caution">
    <text evidence="9">The sequence shown here is derived from an EMBL/GenBank/DDBJ whole genome shotgun (WGS) entry which is preliminary data.</text>
</comment>
<organism evidence="9 10">
    <name type="scientific">Microvirga alba</name>
    <dbReference type="NCBI Taxonomy" id="2791025"/>
    <lineage>
        <taxon>Bacteria</taxon>
        <taxon>Pseudomonadati</taxon>
        <taxon>Pseudomonadota</taxon>
        <taxon>Alphaproteobacteria</taxon>
        <taxon>Hyphomicrobiales</taxon>
        <taxon>Methylobacteriaceae</taxon>
        <taxon>Microvirga</taxon>
    </lineage>
</organism>
<feature type="transmembrane region" description="Helical" evidence="7">
    <location>
        <begin position="241"/>
        <end position="266"/>
    </location>
</feature>
<evidence type="ECO:0000256" key="2">
    <source>
        <dbReference type="ARBA" id="ARBA00022448"/>
    </source>
</evidence>
<evidence type="ECO:0000256" key="6">
    <source>
        <dbReference type="ARBA" id="ARBA00023136"/>
    </source>
</evidence>
<evidence type="ECO:0000256" key="7">
    <source>
        <dbReference type="RuleBase" id="RU363032"/>
    </source>
</evidence>
<evidence type="ECO:0000256" key="3">
    <source>
        <dbReference type="ARBA" id="ARBA00022475"/>
    </source>
</evidence>
<dbReference type="PANTHER" id="PTHR43163:SF9">
    <property type="entry name" value="ABC TRANSPORTER PERMEASE PROTEIN"/>
    <property type="match status" value="1"/>
</dbReference>
<dbReference type="InterPro" id="IPR000515">
    <property type="entry name" value="MetI-like"/>
</dbReference>
<dbReference type="AlphaFoldDB" id="A0A931BRN6"/>
<keyword evidence="2 7" id="KW-0813">Transport</keyword>
<evidence type="ECO:0000313" key="10">
    <source>
        <dbReference type="Proteomes" id="UP000599312"/>
    </source>
</evidence>
<dbReference type="PANTHER" id="PTHR43163">
    <property type="entry name" value="DIPEPTIDE TRANSPORT SYSTEM PERMEASE PROTEIN DPPB-RELATED"/>
    <property type="match status" value="1"/>
</dbReference>
<feature type="transmembrane region" description="Helical" evidence="7">
    <location>
        <begin position="132"/>
        <end position="158"/>
    </location>
</feature>
<keyword evidence="3" id="KW-1003">Cell membrane</keyword>
<dbReference type="InterPro" id="IPR045621">
    <property type="entry name" value="BPD_transp_1_N"/>
</dbReference>
<evidence type="ECO:0000313" key="9">
    <source>
        <dbReference type="EMBL" id="MBF9235676.1"/>
    </source>
</evidence>
<protein>
    <submittedName>
        <fullName evidence="9">ABC transporter permease</fullName>
    </submittedName>
</protein>
<feature type="domain" description="ABC transmembrane type-1" evidence="8">
    <location>
        <begin position="95"/>
        <end position="309"/>
    </location>
</feature>
<keyword evidence="6 7" id="KW-0472">Membrane</keyword>
<dbReference type="EMBL" id="JADQDO010000019">
    <property type="protein sequence ID" value="MBF9235676.1"/>
    <property type="molecule type" value="Genomic_DNA"/>
</dbReference>
<proteinExistence type="inferred from homology"/>
<feature type="transmembrane region" description="Helical" evidence="7">
    <location>
        <begin position="99"/>
        <end position="120"/>
    </location>
</feature>
<evidence type="ECO:0000256" key="1">
    <source>
        <dbReference type="ARBA" id="ARBA00004651"/>
    </source>
</evidence>
<dbReference type="Proteomes" id="UP000599312">
    <property type="component" value="Unassembled WGS sequence"/>
</dbReference>